<feature type="region of interest" description="Disordered" evidence="1">
    <location>
        <begin position="20"/>
        <end position="52"/>
    </location>
</feature>
<feature type="chain" id="PRO_5025340016" evidence="2">
    <location>
        <begin position="24"/>
        <end position="204"/>
    </location>
</feature>
<keyword evidence="4" id="KW-1185">Reference proteome</keyword>
<feature type="compositionally biased region" description="Polar residues" evidence="1">
    <location>
        <begin position="35"/>
        <end position="52"/>
    </location>
</feature>
<gene>
    <name evidence="3" type="ORF">EV356DRAFT_514644</name>
</gene>
<accession>A0A6A6HAF2</accession>
<dbReference type="OrthoDB" id="3223416at2759"/>
<organism evidence="3 4">
    <name type="scientific">Viridothelium virens</name>
    <name type="common">Speckled blister lichen</name>
    <name type="synonym">Trypethelium virens</name>
    <dbReference type="NCBI Taxonomy" id="1048519"/>
    <lineage>
        <taxon>Eukaryota</taxon>
        <taxon>Fungi</taxon>
        <taxon>Dikarya</taxon>
        <taxon>Ascomycota</taxon>
        <taxon>Pezizomycotina</taxon>
        <taxon>Dothideomycetes</taxon>
        <taxon>Dothideomycetes incertae sedis</taxon>
        <taxon>Trypetheliales</taxon>
        <taxon>Trypetheliaceae</taxon>
        <taxon>Viridothelium</taxon>
    </lineage>
</organism>
<dbReference type="AlphaFoldDB" id="A0A6A6HAF2"/>
<protein>
    <submittedName>
        <fullName evidence="3">Uncharacterized protein</fullName>
    </submittedName>
</protein>
<evidence type="ECO:0000313" key="4">
    <source>
        <dbReference type="Proteomes" id="UP000800092"/>
    </source>
</evidence>
<evidence type="ECO:0000256" key="2">
    <source>
        <dbReference type="SAM" id="SignalP"/>
    </source>
</evidence>
<name>A0A6A6HAF2_VIRVR</name>
<dbReference type="EMBL" id="ML991794">
    <property type="protein sequence ID" value="KAF2235012.1"/>
    <property type="molecule type" value="Genomic_DNA"/>
</dbReference>
<sequence length="204" mass="20877">MKFHRLSVLSALTALTPLTFTNAEPRPQGPVPFGSTPSSYNQTGPGNSTSNSTYLQIPAVVTDSDGNSQFQCWQLNSPFTSTPFGSNGSQLGFGDVSGASITVQPPDSNTGVHTTSMPALLHVLSGLLSITLPNNSTSTAWVLGGVSGSLILADTTGSGHNTSHPSDESTVIITMPFAGAVIPAHTIVGYDVCSTNLGALGQAT</sequence>
<evidence type="ECO:0000313" key="3">
    <source>
        <dbReference type="EMBL" id="KAF2235012.1"/>
    </source>
</evidence>
<evidence type="ECO:0000256" key="1">
    <source>
        <dbReference type="SAM" id="MobiDB-lite"/>
    </source>
</evidence>
<dbReference type="Proteomes" id="UP000800092">
    <property type="component" value="Unassembled WGS sequence"/>
</dbReference>
<feature type="signal peptide" evidence="2">
    <location>
        <begin position="1"/>
        <end position="23"/>
    </location>
</feature>
<reference evidence="3" key="1">
    <citation type="journal article" date="2020" name="Stud. Mycol.">
        <title>101 Dothideomycetes genomes: a test case for predicting lifestyles and emergence of pathogens.</title>
        <authorList>
            <person name="Haridas S."/>
            <person name="Albert R."/>
            <person name="Binder M."/>
            <person name="Bloem J."/>
            <person name="Labutti K."/>
            <person name="Salamov A."/>
            <person name="Andreopoulos B."/>
            <person name="Baker S."/>
            <person name="Barry K."/>
            <person name="Bills G."/>
            <person name="Bluhm B."/>
            <person name="Cannon C."/>
            <person name="Castanera R."/>
            <person name="Culley D."/>
            <person name="Daum C."/>
            <person name="Ezra D."/>
            <person name="Gonzalez J."/>
            <person name="Henrissat B."/>
            <person name="Kuo A."/>
            <person name="Liang C."/>
            <person name="Lipzen A."/>
            <person name="Lutzoni F."/>
            <person name="Magnuson J."/>
            <person name="Mondo S."/>
            <person name="Nolan M."/>
            <person name="Ohm R."/>
            <person name="Pangilinan J."/>
            <person name="Park H.-J."/>
            <person name="Ramirez L."/>
            <person name="Alfaro M."/>
            <person name="Sun H."/>
            <person name="Tritt A."/>
            <person name="Yoshinaga Y."/>
            <person name="Zwiers L.-H."/>
            <person name="Turgeon B."/>
            <person name="Goodwin S."/>
            <person name="Spatafora J."/>
            <person name="Crous P."/>
            <person name="Grigoriev I."/>
        </authorList>
    </citation>
    <scope>NUCLEOTIDE SEQUENCE</scope>
    <source>
        <strain evidence="3">Tuck. ex Michener</strain>
    </source>
</reference>
<keyword evidence="2" id="KW-0732">Signal</keyword>
<proteinExistence type="predicted"/>